<dbReference type="PANTHER" id="PTHR43681:SF1">
    <property type="entry name" value="SARCALUMENIN"/>
    <property type="match status" value="1"/>
</dbReference>
<dbReference type="AlphaFoldDB" id="A0A512DD73"/>
<dbReference type="OrthoDB" id="3798616at2"/>
<dbReference type="Gene3D" id="3.40.50.300">
    <property type="entry name" value="P-loop containing nucleotide triphosphate hydrolases"/>
    <property type="match status" value="1"/>
</dbReference>
<proteinExistence type="predicted"/>
<reference evidence="3 4" key="1">
    <citation type="submission" date="2019-07" db="EMBL/GenBank/DDBJ databases">
        <title>Whole genome shotgun sequence of Cellulomonas aerilata NBRC 106308.</title>
        <authorList>
            <person name="Hosoyama A."/>
            <person name="Uohara A."/>
            <person name="Ohji S."/>
            <person name="Ichikawa N."/>
        </authorList>
    </citation>
    <scope>NUCLEOTIDE SEQUENCE [LARGE SCALE GENOMIC DNA]</scope>
    <source>
        <strain evidence="3 4">NBRC 106308</strain>
    </source>
</reference>
<keyword evidence="1" id="KW-1133">Transmembrane helix</keyword>
<dbReference type="SUPFAM" id="SSF52540">
    <property type="entry name" value="P-loop containing nucleoside triphosphate hydrolases"/>
    <property type="match status" value="1"/>
</dbReference>
<gene>
    <name evidence="3" type="ORF">CAE01nite_21540</name>
</gene>
<evidence type="ECO:0000256" key="1">
    <source>
        <dbReference type="SAM" id="Phobius"/>
    </source>
</evidence>
<evidence type="ECO:0000313" key="4">
    <source>
        <dbReference type="Proteomes" id="UP000321181"/>
    </source>
</evidence>
<dbReference type="InterPro" id="IPR027417">
    <property type="entry name" value="P-loop_NTPase"/>
</dbReference>
<evidence type="ECO:0000313" key="3">
    <source>
        <dbReference type="EMBL" id="GEO34429.1"/>
    </source>
</evidence>
<dbReference type="Pfam" id="PF00350">
    <property type="entry name" value="Dynamin_N"/>
    <property type="match status" value="1"/>
</dbReference>
<keyword evidence="1" id="KW-0812">Transmembrane</keyword>
<dbReference type="PANTHER" id="PTHR43681">
    <property type="entry name" value="TRANSMEMBRANE GTPASE FZO"/>
    <property type="match status" value="1"/>
</dbReference>
<name>A0A512DD73_9CELL</name>
<dbReference type="InterPro" id="IPR045063">
    <property type="entry name" value="Dynamin_N"/>
</dbReference>
<dbReference type="InterPro" id="IPR051943">
    <property type="entry name" value="TRAFAC_Dynamin-like_GTPase"/>
</dbReference>
<feature type="domain" description="Dynamin N-terminal" evidence="2">
    <location>
        <begin position="41"/>
        <end position="200"/>
    </location>
</feature>
<dbReference type="EMBL" id="BJYY01000013">
    <property type="protein sequence ID" value="GEO34429.1"/>
    <property type="molecule type" value="Genomic_DNA"/>
</dbReference>
<dbReference type="Proteomes" id="UP000321181">
    <property type="component" value="Unassembled WGS sequence"/>
</dbReference>
<comment type="caution">
    <text evidence="3">The sequence shown here is derived from an EMBL/GenBank/DDBJ whole genome shotgun (WGS) entry which is preliminary data.</text>
</comment>
<organism evidence="3 4">
    <name type="scientific">Cellulomonas aerilata</name>
    <dbReference type="NCBI Taxonomy" id="515326"/>
    <lineage>
        <taxon>Bacteria</taxon>
        <taxon>Bacillati</taxon>
        <taxon>Actinomycetota</taxon>
        <taxon>Actinomycetes</taxon>
        <taxon>Micrococcales</taxon>
        <taxon>Cellulomonadaceae</taxon>
        <taxon>Cellulomonas</taxon>
    </lineage>
</organism>
<dbReference type="RefSeq" id="WP_146903851.1">
    <property type="nucleotide sequence ID" value="NZ_BAAARM010000003.1"/>
</dbReference>
<keyword evidence="1" id="KW-0472">Membrane</keyword>
<sequence>MRSLSDLLDRALAVTATADRPDLTARLEAARRRLQDPHVRVLVVGEFKQGKSQLVNALVNAPVCPVDDDVATSVPTVVAHGTQPTATLVLAPPDAPEEPGAPTEALTRLEVPLEELAQHVSELGNPGNARRLAYAEVTLPRQLLAGGLVLVDTPGVGGLGSTHAANTMAALPSADAVLLVSDAAQEYSEPELEFLGHAMKLCPNVACVLTKTDLYPSWRDVAEIDRRHLDAAGARVRLMPVSSSLRLHAARTRDPELHEESGFADLVRHLRDDVVGHAGMLAQRSLTHDVLAVTDHLLLSLRAELSALEDPAGSGAMIAELVAARETTGELRRRSARWQQTLGDGVTDLTSDIEYDLRDRLRKITREAEEAIEAADPGMVWDEFDDWVVQRIASAVAANFVWAHERSQWLAQRVADHFDRDGTVALPELLRGDSDEALELVAKLERVEVERVGPTQKALIALRGSYGGILMFGMVTAVALGMSIINPISVGIGVIMGGKAYRDDHKARVKRRQVEAKAAVRRHVDEVIFQVSKDSKDRLRQVQRVLRDHFTTTAEELFRSLDDSVRTAKEAARTGDAGRTERLAAVRAAVGRVEAVRAEAQDLAGDRPEPVKVPA</sequence>
<accession>A0A512DD73</accession>
<feature type="transmembrane region" description="Helical" evidence="1">
    <location>
        <begin position="469"/>
        <end position="496"/>
    </location>
</feature>
<evidence type="ECO:0000259" key="2">
    <source>
        <dbReference type="Pfam" id="PF00350"/>
    </source>
</evidence>
<keyword evidence="4" id="KW-1185">Reference proteome</keyword>
<protein>
    <submittedName>
        <fullName evidence="3">Dynamin</fullName>
    </submittedName>
</protein>